<evidence type="ECO:0000313" key="1">
    <source>
        <dbReference type="EMBL" id="MBX57089.1"/>
    </source>
</evidence>
<proteinExistence type="predicted"/>
<accession>A0A2P2PR28</accession>
<reference evidence="1" key="1">
    <citation type="submission" date="2018-02" db="EMBL/GenBank/DDBJ databases">
        <title>Rhizophora mucronata_Transcriptome.</title>
        <authorList>
            <person name="Meera S.P."/>
            <person name="Sreeshan A."/>
            <person name="Augustine A."/>
        </authorList>
    </citation>
    <scope>NUCLEOTIDE SEQUENCE</scope>
    <source>
        <tissue evidence="1">Leaf</tissue>
    </source>
</reference>
<sequence length="42" mass="4579">MYNAPIQVQSHSLSLGGLNNGNLLAPNLSVHMQKEHQQKSHG</sequence>
<protein>
    <submittedName>
        <fullName evidence="1">Uncharacterized protein</fullName>
    </submittedName>
</protein>
<name>A0A2P2PR28_RHIMU</name>
<organism evidence="1">
    <name type="scientific">Rhizophora mucronata</name>
    <name type="common">Asiatic mangrove</name>
    <dbReference type="NCBI Taxonomy" id="61149"/>
    <lineage>
        <taxon>Eukaryota</taxon>
        <taxon>Viridiplantae</taxon>
        <taxon>Streptophyta</taxon>
        <taxon>Embryophyta</taxon>
        <taxon>Tracheophyta</taxon>
        <taxon>Spermatophyta</taxon>
        <taxon>Magnoliopsida</taxon>
        <taxon>eudicotyledons</taxon>
        <taxon>Gunneridae</taxon>
        <taxon>Pentapetalae</taxon>
        <taxon>rosids</taxon>
        <taxon>fabids</taxon>
        <taxon>Malpighiales</taxon>
        <taxon>Rhizophoraceae</taxon>
        <taxon>Rhizophora</taxon>
    </lineage>
</organism>
<dbReference type="EMBL" id="GGEC01076605">
    <property type="protein sequence ID" value="MBX57089.1"/>
    <property type="molecule type" value="Transcribed_RNA"/>
</dbReference>
<dbReference type="AlphaFoldDB" id="A0A2P2PR28"/>